<dbReference type="InterPro" id="IPR019786">
    <property type="entry name" value="Zinc_finger_PHD-type_CS"/>
</dbReference>
<keyword evidence="2" id="KW-0863">Zinc-finger</keyword>
<gene>
    <name evidence="7" type="ORF">FRX31_003834</name>
</gene>
<dbReference type="InterPro" id="IPR001965">
    <property type="entry name" value="Znf_PHD"/>
</dbReference>
<dbReference type="SMART" id="SM00249">
    <property type="entry name" value="PHD"/>
    <property type="match status" value="1"/>
</dbReference>
<evidence type="ECO:0000256" key="5">
    <source>
        <dbReference type="ARBA" id="ARBA00023163"/>
    </source>
</evidence>
<dbReference type="AlphaFoldDB" id="A0A7J6XAD1"/>
<dbReference type="Pfam" id="PF25565">
    <property type="entry name" value="Ubiquitin_At1g33420"/>
    <property type="match status" value="1"/>
</dbReference>
<keyword evidence="4" id="KW-0805">Transcription regulation</keyword>
<comment type="caution">
    <text evidence="7">The sequence shown here is derived from an EMBL/GenBank/DDBJ whole genome shotgun (WGS) entry which is preliminary data.</text>
</comment>
<reference evidence="7 8" key="1">
    <citation type="submission" date="2020-06" db="EMBL/GenBank/DDBJ databases">
        <title>Transcriptomic and genomic resources for Thalictrum thalictroides and T. hernandezii: Facilitating candidate gene discovery in an emerging model plant lineage.</title>
        <authorList>
            <person name="Arias T."/>
            <person name="Riano-Pachon D.M."/>
            <person name="Di Stilio V.S."/>
        </authorList>
    </citation>
    <scope>NUCLEOTIDE SEQUENCE [LARGE SCALE GENOMIC DNA]</scope>
    <source>
        <strain evidence="8">cv. WT478/WT964</strain>
        <tissue evidence="7">Leaves</tissue>
    </source>
</reference>
<dbReference type="PANTHER" id="PTHR46201:SF9">
    <property type="entry name" value="PHD FINGER PROTEIN MALE MEIOCYTE DEATH 1"/>
    <property type="match status" value="1"/>
</dbReference>
<evidence type="ECO:0000256" key="3">
    <source>
        <dbReference type="ARBA" id="ARBA00022833"/>
    </source>
</evidence>
<keyword evidence="8" id="KW-1185">Reference proteome</keyword>
<dbReference type="Gene3D" id="3.30.40.10">
    <property type="entry name" value="Zinc/RING finger domain, C3HC4 (zinc finger)"/>
    <property type="match status" value="1"/>
</dbReference>
<dbReference type="OrthoDB" id="436852at2759"/>
<dbReference type="InterPro" id="IPR059080">
    <property type="entry name" value="WHD_PTC1"/>
</dbReference>
<dbReference type="InterPro" id="IPR058054">
    <property type="entry name" value="Znf_MS1-like"/>
</dbReference>
<dbReference type="PROSITE" id="PS01359">
    <property type="entry name" value="ZF_PHD_1"/>
    <property type="match status" value="1"/>
</dbReference>
<feature type="domain" description="Zinc finger PHD-type" evidence="6">
    <location>
        <begin position="601"/>
        <end position="647"/>
    </location>
</feature>
<protein>
    <submittedName>
        <fullName evidence="7">Phd finger protein family</fullName>
    </submittedName>
</protein>
<evidence type="ECO:0000313" key="7">
    <source>
        <dbReference type="EMBL" id="KAF5206579.1"/>
    </source>
</evidence>
<dbReference type="CDD" id="cd15556">
    <property type="entry name" value="PHD_MMD1_like"/>
    <property type="match status" value="1"/>
</dbReference>
<evidence type="ECO:0000256" key="2">
    <source>
        <dbReference type="ARBA" id="ARBA00022771"/>
    </source>
</evidence>
<dbReference type="Pfam" id="PF00628">
    <property type="entry name" value="PHD"/>
    <property type="match status" value="1"/>
</dbReference>
<dbReference type="GO" id="GO:0008270">
    <property type="term" value="F:zinc ion binding"/>
    <property type="evidence" value="ECO:0007669"/>
    <property type="project" value="UniProtKB-KW"/>
</dbReference>
<organism evidence="7 8">
    <name type="scientific">Thalictrum thalictroides</name>
    <name type="common">Rue-anemone</name>
    <name type="synonym">Anemone thalictroides</name>
    <dbReference type="NCBI Taxonomy" id="46969"/>
    <lineage>
        <taxon>Eukaryota</taxon>
        <taxon>Viridiplantae</taxon>
        <taxon>Streptophyta</taxon>
        <taxon>Embryophyta</taxon>
        <taxon>Tracheophyta</taxon>
        <taxon>Spermatophyta</taxon>
        <taxon>Magnoliopsida</taxon>
        <taxon>Ranunculales</taxon>
        <taxon>Ranunculaceae</taxon>
        <taxon>Thalictroideae</taxon>
        <taxon>Thalictrum</taxon>
    </lineage>
</organism>
<sequence length="673" mass="76821">MGMMTNYEAYKKRKRTPKLYGFETFCDPGCPIFFNGPFRENIRLFLRECGEIEGFNVGEMPIWSTLLVHQNNGAVVPLYIIEEIVDKNSSSPFCDHCRCTGWSHHFVSKRRYHFIIPIDEEWNKPLSARAFDFHTHLLHGLVHCNGYGHLLCINGLEGGSKYLCGREIMDLWDRICNALRTRQISVEDTSKKRSMDLRLLYGIAYGHSWYGRWGYKFSIGSFGVTLMNYEAAIGILSSLNMDEIVKNFGNVRHRGKHIKQVIEGYRQASDTHLLTIRDLVRFMLSLKTEANVQIKTILEAVVPPKPAAKVTKRRKSPLKEGPEQYKQFSTFAIEMESRWPARRLLYAAEVIIDALKEKKGGMSRQEVRDAARLCIGDTGLLDFVIKSINNHIVGDYLVRRTVNHSTKVLQFTAQQINWDTFAEQDEEETASTFTPAATSNSPGVDVYCDLEYLYEHIVEHYPKSGLVELAIQVLLDSKHFVKEWPFTDEDEQLRFICQVLPTPEELKTMLTRPLAPGELLVLPPYATIGELKMGAENAFRDTYCIMEQFEAREVAGMNDIDDDEVVFGNMESGEHIWVCGSGMDLENELKYEGGAENWRVDCTCGAKDDDGERMVSCDLCEVWQHTRCIGIEEKETVPPLFLCLSCSSSLMEPLPDYRMGMEPLSDYRLGTVG</sequence>
<keyword evidence="3" id="KW-0862">Zinc</keyword>
<accession>A0A7J6XAD1</accession>
<dbReference type="Proteomes" id="UP000554482">
    <property type="component" value="Unassembled WGS sequence"/>
</dbReference>
<dbReference type="SUPFAM" id="SSF57903">
    <property type="entry name" value="FYVE/PHD zinc finger"/>
    <property type="match status" value="1"/>
</dbReference>
<dbReference type="InterPro" id="IPR011011">
    <property type="entry name" value="Znf_FYVE_PHD"/>
</dbReference>
<keyword evidence="1" id="KW-0479">Metal-binding</keyword>
<proteinExistence type="predicted"/>
<evidence type="ECO:0000313" key="8">
    <source>
        <dbReference type="Proteomes" id="UP000554482"/>
    </source>
</evidence>
<evidence type="ECO:0000256" key="4">
    <source>
        <dbReference type="ARBA" id="ARBA00023015"/>
    </source>
</evidence>
<name>A0A7J6XAD1_THATH</name>
<dbReference type="InterPro" id="IPR057765">
    <property type="entry name" value="MS1-like_ubiquitin"/>
</dbReference>
<keyword evidence="5" id="KW-0804">Transcription</keyword>
<dbReference type="EMBL" id="JABWDY010002538">
    <property type="protein sequence ID" value="KAF5206579.1"/>
    <property type="molecule type" value="Genomic_DNA"/>
</dbReference>
<dbReference type="InterPro" id="IPR019787">
    <property type="entry name" value="Znf_PHD-finger"/>
</dbReference>
<evidence type="ECO:0000256" key="1">
    <source>
        <dbReference type="ARBA" id="ARBA00022723"/>
    </source>
</evidence>
<evidence type="ECO:0000259" key="6">
    <source>
        <dbReference type="SMART" id="SM00249"/>
    </source>
</evidence>
<dbReference type="InterPro" id="IPR013083">
    <property type="entry name" value="Znf_RING/FYVE/PHD"/>
</dbReference>
<dbReference type="PANTHER" id="PTHR46201">
    <property type="entry name" value="PHD FINGER PROTEIN MALE MEIOCYTE DEATH 1-RELATED"/>
    <property type="match status" value="1"/>
</dbReference>
<dbReference type="Pfam" id="PF25874">
    <property type="entry name" value="WHD_plant_repro"/>
    <property type="match status" value="1"/>
</dbReference>